<dbReference type="RefSeq" id="WP_214159930.1">
    <property type="nucleotide sequence ID" value="NZ_JAHBAY010000017.1"/>
</dbReference>
<dbReference type="PANTHER" id="PTHR43046:SF12">
    <property type="entry name" value="GDP-MANNOSE MANNOSYL HYDROLASE"/>
    <property type="match status" value="1"/>
</dbReference>
<dbReference type="SUPFAM" id="SSF55811">
    <property type="entry name" value="Nudix"/>
    <property type="match status" value="1"/>
</dbReference>
<gene>
    <name evidence="7" type="ORF">KIH74_30865</name>
</gene>
<accession>A0ABS5TRG8</accession>
<dbReference type="PANTHER" id="PTHR43046">
    <property type="entry name" value="GDP-MANNOSE MANNOSYL HYDROLASE"/>
    <property type="match status" value="1"/>
</dbReference>
<keyword evidence="8" id="KW-1185">Reference proteome</keyword>
<dbReference type="InterPro" id="IPR015797">
    <property type="entry name" value="NUDIX_hydrolase-like_dom_sf"/>
</dbReference>
<evidence type="ECO:0000256" key="1">
    <source>
        <dbReference type="ARBA" id="ARBA00001946"/>
    </source>
</evidence>
<dbReference type="Gene3D" id="3.90.79.10">
    <property type="entry name" value="Nucleoside Triphosphate Pyrophosphohydrolase"/>
    <property type="match status" value="1"/>
</dbReference>
<dbReference type="InterPro" id="IPR020476">
    <property type="entry name" value="Nudix_hydrolase"/>
</dbReference>
<evidence type="ECO:0000256" key="5">
    <source>
        <dbReference type="RuleBase" id="RU003476"/>
    </source>
</evidence>
<evidence type="ECO:0000313" key="8">
    <source>
        <dbReference type="Proteomes" id="UP001197247"/>
    </source>
</evidence>
<dbReference type="InterPro" id="IPR020084">
    <property type="entry name" value="NUDIX_hydrolase_CS"/>
</dbReference>
<evidence type="ECO:0000256" key="2">
    <source>
        <dbReference type="ARBA" id="ARBA00005582"/>
    </source>
</evidence>
<dbReference type="Proteomes" id="UP001197247">
    <property type="component" value="Unassembled WGS sequence"/>
</dbReference>
<evidence type="ECO:0000256" key="3">
    <source>
        <dbReference type="ARBA" id="ARBA00022801"/>
    </source>
</evidence>
<dbReference type="CDD" id="cd04685">
    <property type="entry name" value="NUDIX_Hydrolase"/>
    <property type="match status" value="1"/>
</dbReference>
<dbReference type="InterPro" id="IPR000086">
    <property type="entry name" value="NUDIX_hydrolase_dom"/>
</dbReference>
<dbReference type="Pfam" id="PF00293">
    <property type="entry name" value="NUDIX"/>
    <property type="match status" value="1"/>
</dbReference>
<proteinExistence type="inferred from homology"/>
<feature type="domain" description="Nudix hydrolase" evidence="6">
    <location>
        <begin position="15"/>
        <end position="159"/>
    </location>
</feature>
<comment type="similarity">
    <text evidence="2 5">Belongs to the Nudix hydrolase family.</text>
</comment>
<reference evidence="7 8" key="1">
    <citation type="submission" date="2021-05" db="EMBL/GenBank/DDBJ databases">
        <title>Kineosporia and Streptomyces sp. nov. two new marine actinobacteria isolated from Coral.</title>
        <authorList>
            <person name="Buangrab K."/>
            <person name="Sutthacheep M."/>
            <person name="Yeemin T."/>
            <person name="Harunari E."/>
            <person name="Igarashi Y."/>
            <person name="Kanchanasin P."/>
            <person name="Tanasupawat S."/>
            <person name="Phongsopitanun W."/>
        </authorList>
    </citation>
    <scope>NUCLEOTIDE SEQUENCE [LARGE SCALE GENOMIC DNA]</scope>
    <source>
        <strain evidence="7 8">J2-2</strain>
    </source>
</reference>
<comment type="caution">
    <text evidence="7">The sequence shown here is derived from an EMBL/GenBank/DDBJ whole genome shotgun (WGS) entry which is preliminary data.</text>
</comment>
<dbReference type="PROSITE" id="PS00893">
    <property type="entry name" value="NUDIX_BOX"/>
    <property type="match status" value="1"/>
</dbReference>
<dbReference type="EMBL" id="JAHBAY010000017">
    <property type="protein sequence ID" value="MBT0773388.1"/>
    <property type="molecule type" value="Genomic_DNA"/>
</dbReference>
<name>A0ABS5TRG8_9ACTN</name>
<keyword evidence="3 5" id="KW-0378">Hydrolase</keyword>
<dbReference type="PROSITE" id="PS51462">
    <property type="entry name" value="NUDIX"/>
    <property type="match status" value="1"/>
</dbReference>
<evidence type="ECO:0000313" key="7">
    <source>
        <dbReference type="EMBL" id="MBT0773388.1"/>
    </source>
</evidence>
<organism evidence="7 8">
    <name type="scientific">Kineosporia corallincola</name>
    <dbReference type="NCBI Taxonomy" id="2835133"/>
    <lineage>
        <taxon>Bacteria</taxon>
        <taxon>Bacillati</taxon>
        <taxon>Actinomycetota</taxon>
        <taxon>Actinomycetes</taxon>
        <taxon>Kineosporiales</taxon>
        <taxon>Kineosporiaceae</taxon>
        <taxon>Kineosporia</taxon>
    </lineage>
</organism>
<protein>
    <submittedName>
        <fullName evidence="7">NUDIX domain-containing protein</fullName>
    </submittedName>
</protein>
<evidence type="ECO:0000256" key="4">
    <source>
        <dbReference type="ARBA" id="ARBA00022842"/>
    </source>
</evidence>
<evidence type="ECO:0000259" key="6">
    <source>
        <dbReference type="PROSITE" id="PS51462"/>
    </source>
</evidence>
<sequence>MDASPVSIPDDLPILERSAVRLVVLDADDRVLLLHTRDPEHPDLGTWWELPGGGIDEGETYLEAAVREIREETGIVAAPSRIGSPTWRRLASFRHRQVRHLQHEVIVLLRLDGSGPDVDETGRLDYELEDYFGYRWWPLADIPVSRERFYPGRLPGLIGPLLRGEQVDEPFELWS</sequence>
<keyword evidence="4" id="KW-0460">Magnesium</keyword>
<comment type="cofactor">
    <cofactor evidence="1">
        <name>Mg(2+)</name>
        <dbReference type="ChEBI" id="CHEBI:18420"/>
    </cofactor>
</comment>
<dbReference type="PRINTS" id="PR00502">
    <property type="entry name" value="NUDIXFAMILY"/>
</dbReference>